<feature type="domain" description="ABC transmembrane type-1" evidence="6">
    <location>
        <begin position="70"/>
        <end position="262"/>
    </location>
</feature>
<dbReference type="Proteomes" id="UP001595823">
    <property type="component" value="Unassembled WGS sequence"/>
</dbReference>
<sequence>MNTLRSLPARFHAASAVFLAIALAGLIGPLAASSAPTELLGTSFTPPGADFLLGTDHLGRSIGVQLVHGVRTSLYIGLLAGLTGTAIGVVVGTAAGYRGGVVDELLMGLTNIMITVPSIIVLLLLSISLDTRSVTVMGLCIGAVSWPWTARAVRAQITSLREREHVDIARLSGERAVRVIGVELLPYMLSYIVMAFVIQLYGAILAEAALSLLGLGPTGTSSLGMMLHWAIAWESVRGGQWWVFATPTLFITAITFSLLLVQSSLDSVFNPRLRNPRPRGRKAAA</sequence>
<evidence type="ECO:0000256" key="1">
    <source>
        <dbReference type="ARBA" id="ARBA00004141"/>
    </source>
</evidence>
<evidence type="ECO:0000256" key="2">
    <source>
        <dbReference type="ARBA" id="ARBA00022692"/>
    </source>
</evidence>
<name>A0ABV8U615_9ACTN</name>
<comment type="caution">
    <text evidence="7">The sequence shown here is derived from an EMBL/GenBank/DDBJ whole genome shotgun (WGS) entry which is preliminary data.</text>
</comment>
<dbReference type="PANTHER" id="PTHR42729:SF1">
    <property type="entry name" value="OLIGO_DIPEPTIDE TRANSPORT, PERMEASE PROTEIN (DPPC-2)"/>
    <property type="match status" value="1"/>
</dbReference>
<dbReference type="CDD" id="cd06261">
    <property type="entry name" value="TM_PBP2"/>
    <property type="match status" value="1"/>
</dbReference>
<keyword evidence="2 5" id="KW-0812">Transmembrane</keyword>
<feature type="transmembrane region" description="Helical" evidence="5">
    <location>
        <begin position="184"/>
        <end position="204"/>
    </location>
</feature>
<evidence type="ECO:0000313" key="7">
    <source>
        <dbReference type="EMBL" id="MFC4338006.1"/>
    </source>
</evidence>
<feature type="transmembrane region" description="Helical" evidence="5">
    <location>
        <begin position="210"/>
        <end position="229"/>
    </location>
</feature>
<dbReference type="PANTHER" id="PTHR42729">
    <property type="entry name" value="OLIGO/DIPEPTIDE TRANSPORT, PERMEASE PROTEIN (DPPC-2)"/>
    <property type="match status" value="1"/>
</dbReference>
<dbReference type="EMBL" id="JBHSDK010000061">
    <property type="protein sequence ID" value="MFC4338006.1"/>
    <property type="molecule type" value="Genomic_DNA"/>
</dbReference>
<dbReference type="Gene3D" id="1.10.3720.10">
    <property type="entry name" value="MetI-like"/>
    <property type="match status" value="1"/>
</dbReference>
<proteinExistence type="inferred from homology"/>
<feature type="transmembrane region" description="Helical" evidence="5">
    <location>
        <begin position="74"/>
        <end position="97"/>
    </location>
</feature>
<comment type="subcellular location">
    <subcellularLocation>
        <location evidence="5">Cell membrane</location>
        <topology evidence="5">Multi-pass membrane protein</topology>
    </subcellularLocation>
    <subcellularLocation>
        <location evidence="1">Membrane</location>
        <topology evidence="1">Multi-pass membrane protein</topology>
    </subcellularLocation>
</comment>
<keyword evidence="5" id="KW-0813">Transport</keyword>
<gene>
    <name evidence="7" type="ORF">ACFPET_22705</name>
</gene>
<dbReference type="Pfam" id="PF00528">
    <property type="entry name" value="BPD_transp_1"/>
    <property type="match status" value="1"/>
</dbReference>
<reference evidence="8" key="1">
    <citation type="journal article" date="2019" name="Int. J. Syst. Evol. Microbiol.">
        <title>The Global Catalogue of Microorganisms (GCM) 10K type strain sequencing project: providing services to taxonomists for standard genome sequencing and annotation.</title>
        <authorList>
            <consortium name="The Broad Institute Genomics Platform"/>
            <consortium name="The Broad Institute Genome Sequencing Center for Infectious Disease"/>
            <person name="Wu L."/>
            <person name="Ma J."/>
        </authorList>
    </citation>
    <scope>NUCLEOTIDE SEQUENCE [LARGE SCALE GENOMIC DNA]</scope>
    <source>
        <strain evidence="8">IBRC-M 10908</strain>
    </source>
</reference>
<keyword evidence="3 5" id="KW-1133">Transmembrane helix</keyword>
<comment type="similarity">
    <text evidence="5">Belongs to the binding-protein-dependent transport system permease family.</text>
</comment>
<dbReference type="RefSeq" id="WP_380625586.1">
    <property type="nucleotide sequence ID" value="NZ_JBHSDK010000061.1"/>
</dbReference>
<feature type="transmembrane region" description="Helical" evidence="5">
    <location>
        <begin position="109"/>
        <end position="128"/>
    </location>
</feature>
<evidence type="ECO:0000256" key="5">
    <source>
        <dbReference type="RuleBase" id="RU363032"/>
    </source>
</evidence>
<evidence type="ECO:0000256" key="3">
    <source>
        <dbReference type="ARBA" id="ARBA00022989"/>
    </source>
</evidence>
<feature type="transmembrane region" description="Helical" evidence="5">
    <location>
        <begin position="241"/>
        <end position="261"/>
    </location>
</feature>
<evidence type="ECO:0000313" key="8">
    <source>
        <dbReference type="Proteomes" id="UP001595823"/>
    </source>
</evidence>
<organism evidence="7 8">
    <name type="scientific">Salininema proteolyticum</name>
    <dbReference type="NCBI Taxonomy" id="1607685"/>
    <lineage>
        <taxon>Bacteria</taxon>
        <taxon>Bacillati</taxon>
        <taxon>Actinomycetota</taxon>
        <taxon>Actinomycetes</taxon>
        <taxon>Glycomycetales</taxon>
        <taxon>Glycomycetaceae</taxon>
        <taxon>Salininema</taxon>
    </lineage>
</organism>
<protein>
    <submittedName>
        <fullName evidence="7">ABC transporter permease</fullName>
    </submittedName>
</protein>
<dbReference type="InterPro" id="IPR035906">
    <property type="entry name" value="MetI-like_sf"/>
</dbReference>
<dbReference type="InterPro" id="IPR000515">
    <property type="entry name" value="MetI-like"/>
</dbReference>
<keyword evidence="8" id="KW-1185">Reference proteome</keyword>
<evidence type="ECO:0000256" key="4">
    <source>
        <dbReference type="ARBA" id="ARBA00023136"/>
    </source>
</evidence>
<evidence type="ECO:0000259" key="6">
    <source>
        <dbReference type="PROSITE" id="PS50928"/>
    </source>
</evidence>
<dbReference type="SUPFAM" id="SSF161098">
    <property type="entry name" value="MetI-like"/>
    <property type="match status" value="1"/>
</dbReference>
<accession>A0ABV8U615</accession>
<keyword evidence="4 5" id="KW-0472">Membrane</keyword>
<dbReference type="PROSITE" id="PS50928">
    <property type="entry name" value="ABC_TM1"/>
    <property type="match status" value="1"/>
</dbReference>